<reference evidence="2" key="1">
    <citation type="submission" date="2018-10" db="EMBL/GenBank/DDBJ databases">
        <title>Hidden diversity of soil giant viruses.</title>
        <authorList>
            <person name="Schulz F."/>
            <person name="Alteio L."/>
            <person name="Goudeau D."/>
            <person name="Ryan E.M."/>
            <person name="Malmstrom R.R."/>
            <person name="Blanchard J."/>
            <person name="Woyke T."/>
        </authorList>
    </citation>
    <scope>NUCLEOTIDE SEQUENCE</scope>
    <source>
        <strain evidence="2">SYV1</strain>
    </source>
</reference>
<gene>
    <name evidence="2" type="ORF">Sylvanvirus20_13</name>
</gene>
<organism evidence="2">
    <name type="scientific">Sylvanvirus sp</name>
    <dbReference type="NCBI Taxonomy" id="2487774"/>
    <lineage>
        <taxon>Viruses</taxon>
    </lineage>
</organism>
<name>A0A3G5AIL6_9VIRU</name>
<accession>A0A3G5AIL6</accession>
<proteinExistence type="predicted"/>
<sequence>MTEVKPKLFQSLKHGVNNTASNLKRDLEWNWKKTIAQPWHGIKASVKGRGGTLPPWQTKQKSKLKQLWIQEFNKEEEDAVPIRQEAKRQELQNGDEKLTDAQIKKIVSKIKKNKFHDEKSEVNVVLYNKRLFEFVEEEKLISAGLPSDKFDHHLKFVRNGRVIRLFESEDFFKTTDPTITMTWSKFKSDVFYKYMDDSLALVRAAEREKRIVRLTDLAWHQLSKEYGASAVTYDLMKKRLQSFDHALDPSFFEEAFWSEKGDQVIATKEDLQIFKEEDCRIGLSHADAKQLVKDLLNEQELKFDATDLTLGTDAIGHDEKASQPAPKSPSTKKMSLGSRILSRMRSKKSLSGISSNRDEDASSQEKSAPSRDVSPSRSTSSSDPSKGSDDNEDEDKDEKKQGNPTVVVVPAIDTNITLSSVLPVVTSSTDSTTSTGPVDSALISIAVDPLPSSILPAVDVLPGAVPLPIAGSYDVAQALNHQDNDSKLDENSMLSVEGKHILTIVNADLAKHEQASATYLWKLSLSTQVQLEKATEDIDHKVFALKEEARKKTTGIVFATAATIAERKKDYANKIAIVMKHQSEFQSDESLITDYLKGLYRAALSRHRSSSSAQDVATGHGSWKDMLEEHGQDMLDPISTIGTTSSKLQAAAKAKSNVGASLLDDPLVLPVTLEESENFTNKRSLILYSFHQTKHMTKDMELPSCVDYSSELPPCEPQQQTHPGCIDSICLLKEWQEYKNYGFKSHLSKDFLCDSLKATHNKNPKAQNVTVHVSVFDALALVCKHGLPTKDEYVKYMDRSKSKTAHWLREHAARFKVSCRKHMLDRVLLVRDLFHVRLALARYGPLLCSIPVGTPEETRFWMKEKKGYHTLLIVGYDQQSETFLLRNTVGSEYGDFGFVRVSYKTFVEYNFHVLLCIDQTRPKYCGRIQSASADEATNSPHVHFNAAANSTDASSASIESEHKLSGASAPSPTSISGLAEDNLIRDAKKKAFGLLQARGGAFRSFESQVIQFIFPSSLPRIVNPSAPVDPLVPTVFNVLKPGQTGVALIAFTGVGAVVPWTASVGGYLLFVDQTTNYIAGIQTSTVFQVHVFTDPKAKWTPSGTGYSSSATLQVLNVTSRQIEQTQTVQVVVDASTQSMSIQF</sequence>
<dbReference type="Gene3D" id="3.90.70.10">
    <property type="entry name" value="Cysteine proteinases"/>
    <property type="match status" value="1"/>
</dbReference>
<dbReference type="EMBL" id="MK072526">
    <property type="protein sequence ID" value="AYV87047.1"/>
    <property type="molecule type" value="Genomic_DNA"/>
</dbReference>
<evidence type="ECO:0000256" key="1">
    <source>
        <dbReference type="SAM" id="MobiDB-lite"/>
    </source>
</evidence>
<protein>
    <recommendedName>
        <fullName evidence="3">Peptidase C1A papain C-terminal domain-containing protein</fullName>
    </recommendedName>
</protein>
<dbReference type="InterPro" id="IPR038765">
    <property type="entry name" value="Papain-like_cys_pep_sf"/>
</dbReference>
<evidence type="ECO:0008006" key="3">
    <source>
        <dbReference type="Google" id="ProtNLM"/>
    </source>
</evidence>
<evidence type="ECO:0000313" key="2">
    <source>
        <dbReference type="EMBL" id="AYV87047.1"/>
    </source>
</evidence>
<feature type="compositionally biased region" description="Low complexity" evidence="1">
    <location>
        <begin position="370"/>
        <end position="385"/>
    </location>
</feature>
<feature type="region of interest" description="Disordered" evidence="1">
    <location>
        <begin position="316"/>
        <end position="406"/>
    </location>
</feature>
<dbReference type="SUPFAM" id="SSF54001">
    <property type="entry name" value="Cysteine proteinases"/>
    <property type="match status" value="1"/>
</dbReference>